<feature type="transmembrane region" description="Helical" evidence="6">
    <location>
        <begin position="130"/>
        <end position="152"/>
    </location>
</feature>
<dbReference type="PANTHER" id="PTHR35007">
    <property type="entry name" value="INTEGRAL MEMBRANE PROTEIN-RELATED"/>
    <property type="match status" value="1"/>
</dbReference>
<name>A0A8J3AYD7_9BURK</name>
<evidence type="ECO:0000256" key="3">
    <source>
        <dbReference type="ARBA" id="ARBA00022692"/>
    </source>
</evidence>
<comment type="subcellular location">
    <subcellularLocation>
        <location evidence="1">Cell membrane</location>
        <topology evidence="1">Multi-pass membrane protein</topology>
    </subcellularLocation>
</comment>
<dbReference type="AlphaFoldDB" id="A0A8J3AYD7"/>
<evidence type="ECO:0000256" key="1">
    <source>
        <dbReference type="ARBA" id="ARBA00004651"/>
    </source>
</evidence>
<dbReference type="InterPro" id="IPR018076">
    <property type="entry name" value="T2SS_GspF_dom"/>
</dbReference>
<feature type="transmembrane region" description="Helical" evidence="6">
    <location>
        <begin position="285"/>
        <end position="307"/>
    </location>
</feature>
<dbReference type="Gene3D" id="1.20.81.30">
    <property type="entry name" value="Type II secretion system (T2SS), domain F"/>
    <property type="match status" value="1"/>
</dbReference>
<dbReference type="RefSeq" id="WP_188380650.1">
    <property type="nucleotide sequence ID" value="NZ_BMDI01000001.1"/>
</dbReference>
<dbReference type="PANTHER" id="PTHR35007:SF2">
    <property type="entry name" value="PILUS ASSEMBLE PROTEIN"/>
    <property type="match status" value="1"/>
</dbReference>
<evidence type="ECO:0000259" key="7">
    <source>
        <dbReference type="Pfam" id="PF00482"/>
    </source>
</evidence>
<reference evidence="9" key="1">
    <citation type="journal article" date="2019" name="Int. J. Syst. Evol. Microbiol.">
        <title>The Global Catalogue of Microorganisms (GCM) 10K type strain sequencing project: providing services to taxonomists for standard genome sequencing and annotation.</title>
        <authorList>
            <consortium name="The Broad Institute Genomics Platform"/>
            <consortium name="The Broad Institute Genome Sequencing Center for Infectious Disease"/>
            <person name="Wu L."/>
            <person name="Ma J."/>
        </authorList>
    </citation>
    <scope>NUCLEOTIDE SEQUENCE [LARGE SCALE GENOMIC DNA]</scope>
    <source>
        <strain evidence="9">CCM 2767</strain>
    </source>
</reference>
<evidence type="ECO:0000256" key="5">
    <source>
        <dbReference type="ARBA" id="ARBA00023136"/>
    </source>
</evidence>
<organism evidence="8 9">
    <name type="scientific">Oxalicibacterium faecigallinarum</name>
    <dbReference type="NCBI Taxonomy" id="573741"/>
    <lineage>
        <taxon>Bacteria</taxon>
        <taxon>Pseudomonadati</taxon>
        <taxon>Pseudomonadota</taxon>
        <taxon>Betaproteobacteria</taxon>
        <taxon>Burkholderiales</taxon>
        <taxon>Oxalobacteraceae</taxon>
        <taxon>Oxalicibacterium</taxon>
    </lineage>
</organism>
<dbReference type="GO" id="GO:0005886">
    <property type="term" value="C:plasma membrane"/>
    <property type="evidence" value="ECO:0007669"/>
    <property type="project" value="UniProtKB-SubCell"/>
</dbReference>
<dbReference type="InterPro" id="IPR042094">
    <property type="entry name" value="T2SS_GspF_sf"/>
</dbReference>
<evidence type="ECO:0000313" key="8">
    <source>
        <dbReference type="EMBL" id="GGI18688.1"/>
    </source>
</evidence>
<keyword evidence="2" id="KW-1003">Cell membrane</keyword>
<feature type="transmembrane region" description="Helical" evidence="6">
    <location>
        <begin position="6"/>
        <end position="27"/>
    </location>
</feature>
<feature type="domain" description="Type II secretion system protein GspF" evidence="7">
    <location>
        <begin position="171"/>
        <end position="297"/>
    </location>
</feature>
<evidence type="ECO:0000256" key="6">
    <source>
        <dbReference type="SAM" id="Phobius"/>
    </source>
</evidence>
<evidence type="ECO:0000256" key="2">
    <source>
        <dbReference type="ARBA" id="ARBA00022475"/>
    </source>
</evidence>
<comment type="caution">
    <text evidence="8">The sequence shown here is derived from an EMBL/GenBank/DDBJ whole genome shotgun (WGS) entry which is preliminary data.</text>
</comment>
<gene>
    <name evidence="8" type="ORF">GCM10008066_15330</name>
</gene>
<evidence type="ECO:0000313" key="9">
    <source>
        <dbReference type="Proteomes" id="UP000642180"/>
    </source>
</evidence>
<dbReference type="EMBL" id="BMDI01000001">
    <property type="protein sequence ID" value="GGI18688.1"/>
    <property type="molecule type" value="Genomic_DNA"/>
</dbReference>
<dbReference type="Proteomes" id="UP000642180">
    <property type="component" value="Unassembled WGS sequence"/>
</dbReference>
<keyword evidence="5 6" id="KW-0472">Membrane</keyword>
<dbReference type="Pfam" id="PF00482">
    <property type="entry name" value="T2SSF"/>
    <property type="match status" value="1"/>
</dbReference>
<protein>
    <submittedName>
        <fullName evidence="8">Type II secretion protein F</fullName>
    </submittedName>
</protein>
<sequence>MTTHHLLLIAALAILACAIGLIGMMLMRRTLAMTKSERMLNQRLDATLHAAQSHPEQPPPERWMDRLVAHAAHWVDTPLGRQLVAQEDRHLLDQCGVNDVRGKTLFFLSRVLLGVGFPILAWMMTTDHSVSRVLMIIFFGFGAGYMLPKWIMLRVAKERRRKAAEELPLLIDLLRLLQGIGMSMDQSLHIIESELSAALPILGKEIRLANRQYANGRTREQSLRRLATVFDNDDLHAITRLIVQVDQYGGMVQQPLQQFSDQIREQRKFDMKEQVGKLTVKMTSVMVVTLLPALLIITGGSGFLAVIRTLSSIGN</sequence>
<evidence type="ECO:0000256" key="4">
    <source>
        <dbReference type="ARBA" id="ARBA00022989"/>
    </source>
</evidence>
<feature type="transmembrane region" description="Helical" evidence="6">
    <location>
        <begin position="105"/>
        <end position="124"/>
    </location>
</feature>
<accession>A0A8J3AYD7</accession>
<keyword evidence="9" id="KW-1185">Reference proteome</keyword>
<keyword evidence="3 6" id="KW-0812">Transmembrane</keyword>
<keyword evidence="4 6" id="KW-1133">Transmembrane helix</keyword>
<proteinExistence type="predicted"/>